<comment type="similarity">
    <text evidence="1">Belongs to the FMO family.</text>
</comment>
<feature type="region of interest" description="Disordered" evidence="8">
    <location>
        <begin position="381"/>
        <end position="467"/>
    </location>
</feature>
<dbReference type="Pfam" id="PF00743">
    <property type="entry name" value="FMO-like"/>
    <property type="match status" value="1"/>
</dbReference>
<proteinExistence type="inferred from homology"/>
<dbReference type="EC" id="1.14.13.148" evidence="6"/>
<feature type="compositionally biased region" description="Basic and acidic residues" evidence="8">
    <location>
        <begin position="431"/>
        <end position="442"/>
    </location>
</feature>
<keyword evidence="10" id="KW-1185">Reference proteome</keyword>
<evidence type="ECO:0000256" key="6">
    <source>
        <dbReference type="ARBA" id="ARBA00034528"/>
    </source>
</evidence>
<evidence type="ECO:0000256" key="2">
    <source>
        <dbReference type="ARBA" id="ARBA00022630"/>
    </source>
</evidence>
<dbReference type="InterPro" id="IPR020946">
    <property type="entry name" value="Flavin_mOase-like"/>
</dbReference>
<dbReference type="InterPro" id="IPR000960">
    <property type="entry name" value="Flavin_mOase"/>
</dbReference>
<accession>A0ABV2EDJ3</accession>
<gene>
    <name evidence="9" type="ORF">ABID41_000185</name>
</gene>
<dbReference type="SUPFAM" id="SSF51905">
    <property type="entry name" value="FAD/NAD(P)-binding domain"/>
    <property type="match status" value="2"/>
</dbReference>
<evidence type="ECO:0000256" key="5">
    <source>
        <dbReference type="ARBA" id="ARBA00023002"/>
    </source>
</evidence>
<dbReference type="InterPro" id="IPR050346">
    <property type="entry name" value="FMO-like"/>
</dbReference>
<dbReference type="Gene3D" id="3.50.50.60">
    <property type="entry name" value="FAD/NAD(P)-binding domain"/>
    <property type="match status" value="1"/>
</dbReference>
<evidence type="ECO:0000313" key="9">
    <source>
        <dbReference type="EMBL" id="MET3525090.1"/>
    </source>
</evidence>
<comment type="caution">
    <text evidence="9">The sequence shown here is derived from an EMBL/GenBank/DDBJ whole genome shotgun (WGS) entry which is preliminary data.</text>
</comment>
<feature type="compositionally biased region" description="Low complexity" evidence="8">
    <location>
        <begin position="391"/>
        <end position="414"/>
    </location>
</feature>
<name>A0ABV2EDJ3_9CAUL</name>
<evidence type="ECO:0000313" key="10">
    <source>
        <dbReference type="Proteomes" id="UP001549110"/>
    </source>
</evidence>
<evidence type="ECO:0000256" key="8">
    <source>
        <dbReference type="SAM" id="MobiDB-lite"/>
    </source>
</evidence>
<keyword evidence="2" id="KW-0285">Flavoprotein</keyword>
<keyword evidence="5" id="KW-0560">Oxidoreductase</keyword>
<dbReference type="InterPro" id="IPR036188">
    <property type="entry name" value="FAD/NAD-bd_sf"/>
</dbReference>
<evidence type="ECO:0000256" key="3">
    <source>
        <dbReference type="ARBA" id="ARBA00022827"/>
    </source>
</evidence>
<dbReference type="EMBL" id="JBEPLU010000001">
    <property type="protein sequence ID" value="MET3525090.1"/>
    <property type="molecule type" value="Genomic_DNA"/>
</dbReference>
<organism evidence="9 10">
    <name type="scientific">Phenylobacterium koreense</name>
    <dbReference type="NCBI Taxonomy" id="266125"/>
    <lineage>
        <taxon>Bacteria</taxon>
        <taxon>Pseudomonadati</taxon>
        <taxon>Pseudomonadota</taxon>
        <taxon>Alphaproteobacteria</taxon>
        <taxon>Caulobacterales</taxon>
        <taxon>Caulobacteraceae</taxon>
        <taxon>Phenylobacterium</taxon>
    </lineage>
</organism>
<sequence>MASNLPKACIVGAGCSGFTTAKRLQDLGVPFDCFEMSDDIGGNWYFKNPNGLSACYQSLHIDTSKWRLAFEDYPVPADWPDFPHHAQLLKYFHDYVDHFGLRPLITFNTKVERAERTADGLWTVTLSTGETRLYDVLLVCNGHHWDARSPEYPGTFDGPAFHAHDYRGPFDPVDMRGKNIVVVGMGNSAMDIASELSQRPIARNLWVAARRGVWVLPKYIDGHVADKASMPHWMPRKLGLSLARKKIKRAIGRMEDYGLPKPDHEPLEAHPSVSGEFLTRAGCGDVKFKPNIAQLMGRQVRFEDGSVEDVDAIVYATGYRISFPFFDDPDLLPDAENRFPLFKRMMRPDVPNLFFMGLAQPLPTLVNFAEQQAKLVGAYLTGRYRPPPPATRSRSTSASMSTTCCARSAPAKAAPSPPATRCRSPLAPKPDGWRRRSDRLTEADAPPQGSQPSTRIDRPLEPVEQGQRARIGERQQLRHHHAGHAALQVQPVVAVAEPGPGKAARRASCRAGLQIDQEAQAPTGRLAWERVVVQSQVRRGALQRPGARLGELAGQQKLHPFMRQQARLAVP</sequence>
<evidence type="ECO:0000256" key="1">
    <source>
        <dbReference type="ARBA" id="ARBA00009183"/>
    </source>
</evidence>
<evidence type="ECO:0000256" key="7">
    <source>
        <dbReference type="ARBA" id="ARBA00035159"/>
    </source>
</evidence>
<dbReference type="Proteomes" id="UP001549110">
    <property type="component" value="Unassembled WGS sequence"/>
</dbReference>
<dbReference type="PRINTS" id="PR00370">
    <property type="entry name" value="FMOXYGENASE"/>
</dbReference>
<keyword evidence="4" id="KW-0521">NADP</keyword>
<keyword evidence="3" id="KW-0274">FAD</keyword>
<reference evidence="9 10" key="1">
    <citation type="submission" date="2024-06" db="EMBL/GenBank/DDBJ databases">
        <title>Genomic Encyclopedia of Type Strains, Phase IV (KMG-IV): sequencing the most valuable type-strain genomes for metagenomic binning, comparative biology and taxonomic classification.</title>
        <authorList>
            <person name="Goeker M."/>
        </authorList>
    </citation>
    <scope>NUCLEOTIDE SEQUENCE [LARGE SCALE GENOMIC DNA]</scope>
    <source>
        <strain evidence="9 10">DSM 17809</strain>
    </source>
</reference>
<dbReference type="PANTHER" id="PTHR23023">
    <property type="entry name" value="DIMETHYLANILINE MONOOXYGENASE"/>
    <property type="match status" value="1"/>
</dbReference>
<protein>
    <recommendedName>
        <fullName evidence="7">Trimethylamine monooxygenase</fullName>
        <ecNumber evidence="6">1.14.13.148</ecNumber>
    </recommendedName>
</protein>
<evidence type="ECO:0000256" key="4">
    <source>
        <dbReference type="ARBA" id="ARBA00022857"/>
    </source>
</evidence>